<dbReference type="OrthoDB" id="18485at2759"/>
<gene>
    <name evidence="1" type="ORF">DICPUDRAFT_158939</name>
</gene>
<evidence type="ECO:0000313" key="2">
    <source>
        <dbReference type="Proteomes" id="UP000001064"/>
    </source>
</evidence>
<organism evidence="1 2">
    <name type="scientific">Dictyostelium purpureum</name>
    <name type="common">Slime mold</name>
    <dbReference type="NCBI Taxonomy" id="5786"/>
    <lineage>
        <taxon>Eukaryota</taxon>
        <taxon>Amoebozoa</taxon>
        <taxon>Evosea</taxon>
        <taxon>Eumycetozoa</taxon>
        <taxon>Dictyostelia</taxon>
        <taxon>Dictyosteliales</taxon>
        <taxon>Dictyosteliaceae</taxon>
        <taxon>Dictyostelium</taxon>
    </lineage>
</organism>
<name>F1A2V9_DICPU</name>
<dbReference type="AlphaFoldDB" id="F1A2V9"/>
<reference evidence="2" key="1">
    <citation type="journal article" date="2011" name="Genome Biol.">
        <title>Comparative genomics of the social amoebae Dictyostelium discoideum and Dictyostelium purpureum.</title>
        <authorList>
            <consortium name="US DOE Joint Genome Institute (JGI-PGF)"/>
            <person name="Sucgang R."/>
            <person name="Kuo A."/>
            <person name="Tian X."/>
            <person name="Salerno W."/>
            <person name="Parikh A."/>
            <person name="Feasley C.L."/>
            <person name="Dalin E."/>
            <person name="Tu H."/>
            <person name="Huang E."/>
            <person name="Barry K."/>
            <person name="Lindquist E."/>
            <person name="Shapiro H."/>
            <person name="Bruce D."/>
            <person name="Schmutz J."/>
            <person name="Salamov A."/>
            <person name="Fey P."/>
            <person name="Gaudet P."/>
            <person name="Anjard C."/>
            <person name="Babu M.M."/>
            <person name="Basu S."/>
            <person name="Bushmanova Y."/>
            <person name="van der Wel H."/>
            <person name="Katoh-Kurasawa M."/>
            <person name="Dinh C."/>
            <person name="Coutinho P.M."/>
            <person name="Saito T."/>
            <person name="Elias M."/>
            <person name="Schaap P."/>
            <person name="Kay R.R."/>
            <person name="Henrissat B."/>
            <person name="Eichinger L."/>
            <person name="Rivero F."/>
            <person name="Putnam N.H."/>
            <person name="West C.M."/>
            <person name="Loomis W.F."/>
            <person name="Chisholm R.L."/>
            <person name="Shaulsky G."/>
            <person name="Strassmann J.E."/>
            <person name="Queller D.C."/>
            <person name="Kuspa A."/>
            <person name="Grigoriev I.V."/>
        </authorList>
    </citation>
    <scope>NUCLEOTIDE SEQUENCE [LARGE SCALE GENOMIC DNA]</scope>
    <source>
        <strain evidence="2">QSDP1</strain>
    </source>
</reference>
<dbReference type="GeneID" id="10505319"/>
<dbReference type="Proteomes" id="UP000001064">
    <property type="component" value="Unassembled WGS sequence"/>
</dbReference>
<keyword evidence="2" id="KW-1185">Reference proteome</keyword>
<dbReference type="RefSeq" id="XP_003294005.1">
    <property type="nucleotide sequence ID" value="XM_003293957.1"/>
</dbReference>
<dbReference type="EMBL" id="GL871427">
    <property type="protein sequence ID" value="EGC29476.1"/>
    <property type="molecule type" value="Genomic_DNA"/>
</dbReference>
<dbReference type="KEGG" id="dpp:DICPUDRAFT_158939"/>
<dbReference type="FunCoup" id="F1A2V9">
    <property type="interactions" value="743"/>
</dbReference>
<protein>
    <submittedName>
        <fullName evidence="1">Uncharacterized protein</fullName>
    </submittedName>
</protein>
<proteinExistence type="predicted"/>
<dbReference type="eggNOG" id="ENOG502REZS">
    <property type="taxonomic scope" value="Eukaryota"/>
</dbReference>
<evidence type="ECO:0000313" key="1">
    <source>
        <dbReference type="EMBL" id="EGC29476.1"/>
    </source>
</evidence>
<dbReference type="InParanoid" id="F1A2V9"/>
<dbReference type="VEuPathDB" id="AmoebaDB:DICPUDRAFT_158939"/>
<accession>F1A2V9</accession>
<sequence length="219" mass="25677">MKDINLDEIDNLIDTLEGRVSNINTSFKSEEFKKSVENWREQRNSLRESLLEFWTDNDEKNKFINWWKSLNKEYRTAMILTSIDDLKQSLDLYDNYSPIAAPELQEDQMNYLLLDQVPKDESDTTVYDDDDFFKPKPTPTLIKLIQDIVDSKENDTKIFTGLNRMKLFFSDLDDPQFAVQSFLVVRSCILAGFMVNIIVLFNSQLEEEEEAEAEGEQKK</sequence>
<dbReference type="OMA" id="VENWREQ"/>